<evidence type="ECO:0000313" key="3">
    <source>
        <dbReference type="Proteomes" id="UP000027442"/>
    </source>
</evidence>
<protein>
    <submittedName>
        <fullName evidence="2">Uncharacterized protein</fullName>
    </submittedName>
</protein>
<proteinExistence type="predicted"/>
<sequence length="71" mass="8263">MDTQYSQRRHRRPDKDQDQFLPIRNVLNIIFIIGAVIGVSVYFFANTTIGTFIVLGSMVFKIAETILRFIR</sequence>
<feature type="transmembrane region" description="Helical" evidence="1">
    <location>
        <begin position="21"/>
        <end position="43"/>
    </location>
</feature>
<dbReference type="EMBL" id="JNGW01000012">
    <property type="protein sequence ID" value="KDR53791.1"/>
    <property type="molecule type" value="Genomic_DNA"/>
</dbReference>
<reference evidence="2 3" key="1">
    <citation type="submission" date="2013-08" db="EMBL/GenBank/DDBJ databases">
        <authorList>
            <person name="Weinstock G."/>
            <person name="Sodergren E."/>
            <person name="Wylie T."/>
            <person name="Fulton L."/>
            <person name="Fulton R."/>
            <person name="Fronick C."/>
            <person name="O'Laughlin M."/>
            <person name="Godfrey J."/>
            <person name="Miner T."/>
            <person name="Herter B."/>
            <person name="Appelbaum E."/>
            <person name="Cordes M."/>
            <person name="Lek S."/>
            <person name="Wollam A."/>
            <person name="Pepin K.H."/>
            <person name="Palsikar V.B."/>
            <person name="Mitreva M."/>
            <person name="Wilson R.K."/>
        </authorList>
    </citation>
    <scope>NUCLEOTIDE SEQUENCE [LARGE SCALE GENOMIC DNA]</scope>
    <source>
        <strain evidence="2 3">ATCC 15930</strain>
    </source>
</reference>
<keyword evidence="1" id="KW-0472">Membrane</keyword>
<organism evidence="2 3">
    <name type="scientific">Hoylesella loescheii DSM 19665 = JCM 12249 = ATCC 15930</name>
    <dbReference type="NCBI Taxonomy" id="1122985"/>
    <lineage>
        <taxon>Bacteria</taxon>
        <taxon>Pseudomonadati</taxon>
        <taxon>Bacteroidota</taxon>
        <taxon>Bacteroidia</taxon>
        <taxon>Bacteroidales</taxon>
        <taxon>Prevotellaceae</taxon>
        <taxon>Hoylesella</taxon>
    </lineage>
</organism>
<accession>A0A069QVB4</accession>
<gene>
    <name evidence="2" type="ORF">HMPREF1991_00158</name>
</gene>
<comment type="caution">
    <text evidence="2">The sequence shown here is derived from an EMBL/GenBank/DDBJ whole genome shotgun (WGS) entry which is preliminary data.</text>
</comment>
<evidence type="ECO:0000313" key="2">
    <source>
        <dbReference type="EMBL" id="KDR53791.1"/>
    </source>
</evidence>
<dbReference type="AlphaFoldDB" id="A0A069QVB4"/>
<keyword evidence="1" id="KW-1133">Transmembrane helix</keyword>
<keyword evidence="1" id="KW-0812">Transmembrane</keyword>
<dbReference type="RefSeq" id="WP_009235590.1">
    <property type="nucleotide sequence ID" value="NZ_KB899210.1"/>
</dbReference>
<name>A0A069QVB4_HOYLO</name>
<feature type="transmembrane region" description="Helical" evidence="1">
    <location>
        <begin position="49"/>
        <end position="70"/>
    </location>
</feature>
<dbReference type="HOGENOM" id="CLU_168969_0_0_10"/>
<dbReference type="PATRIC" id="fig|1122985.7.peg.166"/>
<keyword evidence="3" id="KW-1185">Reference proteome</keyword>
<evidence type="ECO:0000256" key="1">
    <source>
        <dbReference type="SAM" id="Phobius"/>
    </source>
</evidence>
<dbReference type="Proteomes" id="UP000027442">
    <property type="component" value="Unassembled WGS sequence"/>
</dbReference>